<keyword evidence="4" id="KW-0443">Lipid metabolism</keyword>
<keyword evidence="4" id="KW-0442">Lipid degradation</keyword>
<dbReference type="SUPFAM" id="SSF50729">
    <property type="entry name" value="PH domain-like"/>
    <property type="match status" value="1"/>
</dbReference>
<dbReference type="Pfam" id="PF00388">
    <property type="entry name" value="PI-PLC-X"/>
    <property type="match status" value="1"/>
</dbReference>
<evidence type="ECO:0000256" key="2">
    <source>
        <dbReference type="ARBA" id="ARBA00022490"/>
    </source>
</evidence>
<dbReference type="Pfam" id="PF00387">
    <property type="entry name" value="PI-PLC-Y"/>
    <property type="match status" value="1"/>
</dbReference>
<dbReference type="PRINTS" id="PR00390">
    <property type="entry name" value="PHPHLIPASEC"/>
</dbReference>
<dbReference type="InterPro" id="IPR001192">
    <property type="entry name" value="PI-PLC_fam"/>
</dbReference>
<feature type="domain" description="PI-PLC Y-box" evidence="7">
    <location>
        <begin position="595"/>
        <end position="661"/>
    </location>
</feature>
<evidence type="ECO:0000256" key="3">
    <source>
        <dbReference type="ARBA" id="ARBA00023224"/>
    </source>
</evidence>
<evidence type="ECO:0000313" key="10">
    <source>
        <dbReference type="WBParaSite" id="ASIM_0001631501-mRNA-1"/>
    </source>
</evidence>
<dbReference type="OrthoDB" id="269822at2759"/>
<dbReference type="SUPFAM" id="SSF49562">
    <property type="entry name" value="C2 domain (Calcium/lipid-binding domain, CaLB)"/>
    <property type="match status" value="1"/>
</dbReference>
<protein>
    <recommendedName>
        <fullName evidence="4">Phosphoinositide phospholipase C</fullName>
        <ecNumber evidence="4">3.1.4.11</ecNumber>
    </recommendedName>
</protein>
<keyword evidence="4" id="KW-0378">Hydrolase</keyword>
<dbReference type="Pfam" id="PF00168">
    <property type="entry name" value="C2"/>
    <property type="match status" value="1"/>
</dbReference>
<dbReference type="PROSITE" id="PS50008">
    <property type="entry name" value="PIPLC_Y_DOMAIN"/>
    <property type="match status" value="1"/>
</dbReference>
<dbReference type="SMART" id="SM00149">
    <property type="entry name" value="PLCYc"/>
    <property type="match status" value="1"/>
</dbReference>
<dbReference type="InterPro" id="IPR000008">
    <property type="entry name" value="C2_dom"/>
</dbReference>
<dbReference type="WBParaSite" id="ASIM_0001631501-mRNA-1">
    <property type="protein sequence ID" value="ASIM_0001631501-mRNA-1"/>
    <property type="gene ID" value="ASIM_0001631501"/>
</dbReference>
<dbReference type="InterPro" id="IPR001711">
    <property type="entry name" value="PLipase_C_Pinositol-sp_Y"/>
</dbReference>
<reference evidence="8 9" key="2">
    <citation type="submission" date="2018-11" db="EMBL/GenBank/DDBJ databases">
        <authorList>
            <consortium name="Pathogen Informatics"/>
        </authorList>
    </citation>
    <scope>NUCLEOTIDE SEQUENCE [LARGE SCALE GENOMIC DNA]</scope>
</reference>
<dbReference type="GO" id="GO:0005737">
    <property type="term" value="C:cytoplasm"/>
    <property type="evidence" value="ECO:0007669"/>
    <property type="project" value="UniProtKB-SubCell"/>
</dbReference>
<dbReference type="Gene3D" id="1.10.238.10">
    <property type="entry name" value="EF-hand"/>
    <property type="match status" value="1"/>
</dbReference>
<dbReference type="Pfam" id="PF16457">
    <property type="entry name" value="PH_12"/>
    <property type="match status" value="1"/>
</dbReference>
<dbReference type="GO" id="GO:0007214">
    <property type="term" value="P:gamma-aminobutyric acid signaling pathway"/>
    <property type="evidence" value="ECO:0007669"/>
    <property type="project" value="TreeGrafter"/>
</dbReference>
<dbReference type="GO" id="GO:0051209">
    <property type="term" value="P:release of sequestered calcium ion into cytosol"/>
    <property type="evidence" value="ECO:0007669"/>
    <property type="project" value="TreeGrafter"/>
</dbReference>
<reference evidence="10" key="1">
    <citation type="submission" date="2017-02" db="UniProtKB">
        <authorList>
            <consortium name="WormBaseParasite"/>
        </authorList>
    </citation>
    <scope>IDENTIFICATION</scope>
</reference>
<evidence type="ECO:0000259" key="6">
    <source>
        <dbReference type="PROSITE" id="PS50004"/>
    </source>
</evidence>
<dbReference type="CDD" id="cd13364">
    <property type="entry name" value="PH_PLC_eta"/>
    <property type="match status" value="1"/>
</dbReference>
<feature type="region of interest" description="Disordered" evidence="5">
    <location>
        <begin position="531"/>
        <end position="550"/>
    </location>
</feature>
<dbReference type="InterPro" id="IPR035892">
    <property type="entry name" value="C2_domain_sf"/>
</dbReference>
<dbReference type="InterPro" id="IPR001849">
    <property type="entry name" value="PH_domain"/>
</dbReference>
<dbReference type="InterPro" id="IPR011992">
    <property type="entry name" value="EF-hand-dom_pair"/>
</dbReference>
<proteinExistence type="predicted"/>
<dbReference type="GO" id="GO:0032228">
    <property type="term" value="P:regulation of synaptic transmission, GABAergic"/>
    <property type="evidence" value="ECO:0007669"/>
    <property type="project" value="TreeGrafter"/>
</dbReference>
<dbReference type="PANTHER" id="PTHR10336">
    <property type="entry name" value="PHOSPHOINOSITIDE-SPECIFIC PHOSPHOLIPASE C FAMILY PROTEIN"/>
    <property type="match status" value="1"/>
</dbReference>
<keyword evidence="2" id="KW-0963">Cytoplasm</keyword>
<comment type="catalytic activity">
    <reaction evidence="4">
        <text>a 1,2-diacyl-sn-glycero-3-phospho-(1D-myo-inositol-4,5-bisphosphate) + H2O = 1D-myo-inositol 1,4,5-trisphosphate + a 1,2-diacyl-sn-glycerol + H(+)</text>
        <dbReference type="Rhea" id="RHEA:33179"/>
        <dbReference type="ChEBI" id="CHEBI:15377"/>
        <dbReference type="ChEBI" id="CHEBI:15378"/>
        <dbReference type="ChEBI" id="CHEBI:17815"/>
        <dbReference type="ChEBI" id="CHEBI:58456"/>
        <dbReference type="ChEBI" id="CHEBI:203600"/>
        <dbReference type="EC" id="3.1.4.11"/>
    </reaction>
</comment>
<dbReference type="Pfam" id="PF09279">
    <property type="entry name" value="EF-hand_like"/>
    <property type="match status" value="1"/>
</dbReference>
<name>A0A0M3K5S4_ANISI</name>
<dbReference type="PROSITE" id="PS50004">
    <property type="entry name" value="C2"/>
    <property type="match status" value="1"/>
</dbReference>
<dbReference type="GO" id="GO:0016042">
    <property type="term" value="P:lipid catabolic process"/>
    <property type="evidence" value="ECO:0007669"/>
    <property type="project" value="UniProtKB-KW"/>
</dbReference>
<evidence type="ECO:0000259" key="7">
    <source>
        <dbReference type="PROSITE" id="PS50008"/>
    </source>
</evidence>
<feature type="domain" description="C2" evidence="6">
    <location>
        <begin position="682"/>
        <end position="799"/>
    </location>
</feature>
<dbReference type="Proteomes" id="UP000267096">
    <property type="component" value="Unassembled WGS sequence"/>
</dbReference>
<dbReference type="InterPro" id="IPR015359">
    <property type="entry name" value="PLC_EF-hand-like"/>
</dbReference>
<dbReference type="PROSITE" id="PS50007">
    <property type="entry name" value="PIPLC_X_DOMAIN"/>
    <property type="match status" value="1"/>
</dbReference>
<dbReference type="EMBL" id="UYRR01032512">
    <property type="protein sequence ID" value="VDK55887.1"/>
    <property type="molecule type" value="Genomic_DNA"/>
</dbReference>
<dbReference type="Gene3D" id="3.20.20.190">
    <property type="entry name" value="Phosphatidylinositol (PI) phosphodiesterase"/>
    <property type="match status" value="1"/>
</dbReference>
<gene>
    <name evidence="8" type="ORF">ASIM_LOCUS15722</name>
</gene>
<keyword evidence="9" id="KW-1185">Reference proteome</keyword>
<dbReference type="AlphaFoldDB" id="A0A0M3K5S4"/>
<dbReference type="PANTHER" id="PTHR10336:SF196">
    <property type="entry name" value="PHOSPHOINOSITIDE PHOSPHOLIPASE C"/>
    <property type="match status" value="1"/>
</dbReference>
<evidence type="ECO:0000256" key="1">
    <source>
        <dbReference type="ARBA" id="ARBA00004496"/>
    </source>
</evidence>
<dbReference type="GO" id="GO:0046488">
    <property type="term" value="P:phosphatidylinositol metabolic process"/>
    <property type="evidence" value="ECO:0007669"/>
    <property type="project" value="TreeGrafter"/>
</dbReference>
<dbReference type="GO" id="GO:0004435">
    <property type="term" value="F:phosphatidylinositol-4,5-bisphosphate phospholipase C activity"/>
    <property type="evidence" value="ECO:0007669"/>
    <property type="project" value="UniProtKB-EC"/>
</dbReference>
<feature type="compositionally biased region" description="Acidic residues" evidence="5">
    <location>
        <begin position="531"/>
        <end position="541"/>
    </location>
</feature>
<sequence length="894" mass="103041">MDEIREGVTELHCTTTTSTPGATLNGKLNIPFPRSSPLRSSLIKHGTRSRSPNCKNVSFSTQNQSKRVSNVNDCLQIMQRGTEFIKLRANVRQFRRQFSLDADLAYIRWTPTNKKPHKARIAIEAIREVRVGRNTELFRATENSISDMQEECAFSIIHGDDYECLDLIAQTPEDANIWVTGLMALTSGHKCTCCDDVMRKFCSVQIFDRLNDFRWLESVFDENDNEKNGYISDNFAVRLIKQINPRLQINRIKHRVNEVIVLQPHENHRGRITRDQFVEIYKDVSTRPEVYFLMVRYANKDYLSCQDLQLFLENEQGMIGVTRDVCEAIIEQYEPSPEAKENNYMTVDGFTNYLQCDECGLFDVTHRRVCHEMNHSFTNYFISASYNTYLVEDQIKGPSSSDGYVSALKRNCRFIEIDVYEPCEEDGEIEPMVHNGATSTSKLTVSSALNTISEYAFERTRYPLLIRLEIHLSIKWQLILVDLLNAILANKLYRPNDDLSDWVGGDERPTPKDFQMKIILVGKRLNELNEDNGEVSEDDESIPQHEGKTPRGSARKMILCKKLSDLMCPWAVSTNLNDLSLASCGHLSNRRTLLTISETDCLRMIHTYASEFTQVSKDFLTRVTPSSMRVDSSNLNPQEFWNYGVQLVTLNYQTPGLMMDLQFLNRRHFNVEQIGFDFRFFIYGFFPGNNFHDHAVRPQKEIPQIRSLSSRCLVYLQIALKNAPKLYEMTKLSNVKGKVWIAGVNPAFDESFQFQISVPELALIRFLVLDDDFIDDDFIGQYTIPFECLQSGSFVHFSRMHLAGNFQLLIFTITNHIHTINLIRYHIIRVNDTYFRPHTIFTSDSKVINVINGDFDSVDMVIAFPCYFSYSTSSVCNRMKLLSTLLLRTLLSLI</sequence>
<dbReference type="CDD" id="cd16206">
    <property type="entry name" value="EFh_PRIP"/>
    <property type="match status" value="1"/>
</dbReference>
<evidence type="ECO:0000256" key="4">
    <source>
        <dbReference type="RuleBase" id="RU361133"/>
    </source>
</evidence>
<dbReference type="InterPro" id="IPR017946">
    <property type="entry name" value="PLC-like_Pdiesterase_TIM-brl"/>
</dbReference>
<evidence type="ECO:0000256" key="5">
    <source>
        <dbReference type="SAM" id="MobiDB-lite"/>
    </source>
</evidence>
<dbReference type="InterPro" id="IPR000909">
    <property type="entry name" value="PLipase_C_PInositol-sp_X_dom"/>
</dbReference>
<dbReference type="EC" id="3.1.4.11" evidence="4"/>
<dbReference type="Gene3D" id="2.60.40.150">
    <property type="entry name" value="C2 domain"/>
    <property type="match status" value="1"/>
</dbReference>
<dbReference type="Gene3D" id="2.30.29.30">
    <property type="entry name" value="Pleckstrin-homology domain (PH domain)/Phosphotyrosine-binding domain (PTB)"/>
    <property type="match status" value="1"/>
</dbReference>
<accession>A0A0M3K5S4</accession>
<organism evidence="10">
    <name type="scientific">Anisakis simplex</name>
    <name type="common">Herring worm</name>
    <dbReference type="NCBI Taxonomy" id="6269"/>
    <lineage>
        <taxon>Eukaryota</taxon>
        <taxon>Metazoa</taxon>
        <taxon>Ecdysozoa</taxon>
        <taxon>Nematoda</taxon>
        <taxon>Chromadorea</taxon>
        <taxon>Rhabditida</taxon>
        <taxon>Spirurina</taxon>
        <taxon>Ascaridomorpha</taxon>
        <taxon>Ascaridoidea</taxon>
        <taxon>Anisakidae</taxon>
        <taxon>Anisakis</taxon>
        <taxon>Anisakis simplex complex</taxon>
    </lineage>
</organism>
<dbReference type="SMART" id="SM00148">
    <property type="entry name" value="PLCXc"/>
    <property type="match status" value="1"/>
</dbReference>
<keyword evidence="3" id="KW-0807">Transducer</keyword>
<comment type="subcellular location">
    <subcellularLocation>
        <location evidence="1">Cytoplasm</location>
    </subcellularLocation>
</comment>
<dbReference type="FunFam" id="1.10.238.10:FF:000005">
    <property type="entry name" value="Phosphoinositide phospholipase C"/>
    <property type="match status" value="1"/>
</dbReference>
<evidence type="ECO:0000313" key="9">
    <source>
        <dbReference type="Proteomes" id="UP000267096"/>
    </source>
</evidence>
<dbReference type="GO" id="GO:0048015">
    <property type="term" value="P:phosphatidylinositol-mediated signaling"/>
    <property type="evidence" value="ECO:0007669"/>
    <property type="project" value="TreeGrafter"/>
</dbReference>
<evidence type="ECO:0000313" key="8">
    <source>
        <dbReference type="EMBL" id="VDK55887.1"/>
    </source>
</evidence>
<dbReference type="InterPro" id="IPR011993">
    <property type="entry name" value="PH-like_dom_sf"/>
</dbReference>
<dbReference type="SUPFAM" id="SSF47473">
    <property type="entry name" value="EF-hand"/>
    <property type="match status" value="1"/>
</dbReference>
<dbReference type="SUPFAM" id="SSF51695">
    <property type="entry name" value="PLC-like phosphodiesterases"/>
    <property type="match status" value="1"/>
</dbReference>
<dbReference type="FunFam" id="2.30.29.30:FF:000025">
    <property type="entry name" value="Phosphoinositide phospholipase C"/>
    <property type="match status" value="1"/>
</dbReference>